<organism evidence="3 4">
    <name type="scientific">Takifugu flavidus</name>
    <name type="common">sansaifugu</name>
    <dbReference type="NCBI Taxonomy" id="433684"/>
    <lineage>
        <taxon>Eukaryota</taxon>
        <taxon>Metazoa</taxon>
        <taxon>Chordata</taxon>
        <taxon>Craniata</taxon>
        <taxon>Vertebrata</taxon>
        <taxon>Euteleostomi</taxon>
        <taxon>Actinopterygii</taxon>
        <taxon>Neopterygii</taxon>
        <taxon>Teleostei</taxon>
        <taxon>Neoteleostei</taxon>
        <taxon>Acanthomorphata</taxon>
        <taxon>Eupercaria</taxon>
        <taxon>Tetraodontiformes</taxon>
        <taxon>Tetradontoidea</taxon>
        <taxon>Tetraodontidae</taxon>
        <taxon>Takifugu</taxon>
    </lineage>
</organism>
<feature type="compositionally biased region" description="Basic and acidic residues" evidence="2">
    <location>
        <begin position="358"/>
        <end position="371"/>
    </location>
</feature>
<name>A0A5C6N2L5_9TELE</name>
<feature type="region of interest" description="Disordered" evidence="2">
    <location>
        <begin position="358"/>
        <end position="379"/>
    </location>
</feature>
<dbReference type="EMBL" id="RHFK02000019">
    <property type="protein sequence ID" value="TWW59910.1"/>
    <property type="molecule type" value="Genomic_DNA"/>
</dbReference>
<keyword evidence="1" id="KW-0175">Coiled coil</keyword>
<keyword evidence="4" id="KW-1185">Reference proteome</keyword>
<gene>
    <name evidence="3" type="ORF">D4764_06G0014400</name>
</gene>
<dbReference type="Proteomes" id="UP000324091">
    <property type="component" value="Chromosome 6"/>
</dbReference>
<feature type="coiled-coil region" evidence="1">
    <location>
        <begin position="235"/>
        <end position="262"/>
    </location>
</feature>
<evidence type="ECO:0000256" key="1">
    <source>
        <dbReference type="SAM" id="Coils"/>
    </source>
</evidence>
<evidence type="ECO:0000313" key="3">
    <source>
        <dbReference type="EMBL" id="TWW59910.1"/>
    </source>
</evidence>
<protein>
    <submittedName>
        <fullName evidence="3">Uncharacterized protein</fullName>
    </submittedName>
</protein>
<comment type="caution">
    <text evidence="3">The sequence shown here is derived from an EMBL/GenBank/DDBJ whole genome shotgun (WGS) entry which is preliminary data.</text>
</comment>
<proteinExistence type="predicted"/>
<sequence length="431" mass="50807">MEHETLMKTAKDKQAAEMKRTKAQLGQEMEQFKSELDFQIQEENKKLKEDLEESQRVNIQNWRKKYIADYKKKLADALQETRVQMEQDHKKKVEMLRLDHLREINNIRQKYMDEESALRQSLLASMQEEREALQASHCEQLGSLRLQFDEQIEQMKLEHSQKKADLVSRKEILMEELEVDRQIGTLNQPRQDNQLKQDLEKTTKDRWDMSRREEETLKETSDKALKTGQAARPVQEQLEKRVEQLEKEYKHLASSLEMEMDKMKAANAQERVASHKKMGSSLHLEDNEQALIHLQKVRSFLEGELCNVPGGKAKNEHEETVEKMQSLQQEIKKEKEEKNGLRKEKKQLKKKIEQLEKRAEHLDNKNNHASDRLGPGRVMDNPPLSARYVRNDNMDVCNLHFGQSSGDINSYREALKVNSTKSWWDKHKRAL</sequence>
<accession>A0A5C6N2L5</accession>
<dbReference type="AlphaFoldDB" id="A0A5C6N2L5"/>
<evidence type="ECO:0000313" key="4">
    <source>
        <dbReference type="Proteomes" id="UP000324091"/>
    </source>
</evidence>
<reference evidence="3 4" key="1">
    <citation type="submission" date="2019-04" db="EMBL/GenBank/DDBJ databases">
        <title>Chromosome genome assembly for Takifugu flavidus.</title>
        <authorList>
            <person name="Xiao S."/>
        </authorList>
    </citation>
    <scope>NUCLEOTIDE SEQUENCE [LARGE SCALE GENOMIC DNA]</scope>
    <source>
        <strain evidence="3">HTHZ2018</strain>
        <tissue evidence="3">Muscle</tissue>
    </source>
</reference>
<feature type="region of interest" description="Disordered" evidence="2">
    <location>
        <begin position="184"/>
        <end position="234"/>
    </location>
</feature>
<evidence type="ECO:0000256" key="2">
    <source>
        <dbReference type="SAM" id="MobiDB-lite"/>
    </source>
</evidence>
<feature type="coiled-coil region" evidence="1">
    <location>
        <begin position="15"/>
        <end position="60"/>
    </location>
</feature>
<feature type="compositionally biased region" description="Basic and acidic residues" evidence="2">
    <location>
        <begin position="193"/>
        <end position="225"/>
    </location>
</feature>